<dbReference type="NCBIfam" id="TIGR01251">
    <property type="entry name" value="ribP_PPkin"/>
    <property type="match status" value="1"/>
</dbReference>
<dbReference type="AlphaFoldDB" id="A0A1V5SN11"/>
<dbReference type="CDD" id="cd06223">
    <property type="entry name" value="PRTases_typeI"/>
    <property type="match status" value="1"/>
</dbReference>
<comment type="function">
    <text evidence="9">Involved in the biosynthesis of the central metabolite phospho-alpha-D-ribosyl-1-pyrophosphate (PRPP) via the transfer of pyrophosphoryl group from ATP to 1-hydroxyl of ribose-5-phosphate (Rib-5-P).</text>
</comment>
<keyword evidence="5 9" id="KW-0418">Kinase</keyword>
<accession>A0A1V5SN11</accession>
<comment type="subunit">
    <text evidence="9">Homohexamer.</text>
</comment>
<evidence type="ECO:0000256" key="3">
    <source>
        <dbReference type="ARBA" id="ARBA00022727"/>
    </source>
</evidence>
<dbReference type="Pfam" id="PF13793">
    <property type="entry name" value="Pribosyltran_N"/>
    <property type="match status" value="1"/>
</dbReference>
<dbReference type="PANTHER" id="PTHR10210:SF41">
    <property type="entry name" value="RIBOSE-PHOSPHATE PYROPHOSPHOKINASE 1, CHLOROPLASTIC"/>
    <property type="match status" value="1"/>
</dbReference>
<feature type="binding site" evidence="9">
    <location>
        <begin position="44"/>
        <end position="46"/>
    </location>
    <ligand>
        <name>ATP</name>
        <dbReference type="ChEBI" id="CHEBI:30616"/>
    </ligand>
</feature>
<comment type="caution">
    <text evidence="11">The sequence shown here is derived from an EMBL/GenBank/DDBJ whole genome shotgun (WGS) entry which is preliminary data.</text>
</comment>
<dbReference type="GO" id="GO:0005737">
    <property type="term" value="C:cytoplasm"/>
    <property type="evidence" value="ECO:0007669"/>
    <property type="project" value="UniProtKB-SubCell"/>
</dbReference>
<feature type="binding site" evidence="9">
    <location>
        <position position="176"/>
    </location>
    <ligand>
        <name>Mg(2+)</name>
        <dbReference type="ChEBI" id="CHEBI:18420"/>
    </ligand>
</feature>
<dbReference type="InterPro" id="IPR029057">
    <property type="entry name" value="PRTase-like"/>
</dbReference>
<evidence type="ECO:0000256" key="1">
    <source>
        <dbReference type="ARBA" id="ARBA00022679"/>
    </source>
</evidence>
<reference evidence="11" key="1">
    <citation type="submission" date="2017-02" db="EMBL/GenBank/DDBJ databases">
        <title>Delving into the versatile metabolic prowess of the omnipresent phylum Bacteroidetes.</title>
        <authorList>
            <person name="Nobu M.K."/>
            <person name="Mei R."/>
            <person name="Narihiro T."/>
            <person name="Kuroda K."/>
            <person name="Liu W.-T."/>
        </authorList>
    </citation>
    <scope>NUCLEOTIDE SEQUENCE</scope>
    <source>
        <strain evidence="11">ADurb.Bin276</strain>
    </source>
</reference>
<feature type="binding site" evidence="9">
    <location>
        <position position="225"/>
    </location>
    <ligand>
        <name>D-ribose 5-phosphate</name>
        <dbReference type="ChEBI" id="CHEBI:78346"/>
    </ligand>
</feature>
<keyword evidence="4 9" id="KW-0547">Nucleotide-binding</keyword>
<feature type="active site" evidence="9">
    <location>
        <position position="199"/>
    </location>
</feature>
<dbReference type="UniPathway" id="UPA00087">
    <property type="reaction ID" value="UER00172"/>
</dbReference>
<comment type="subcellular location">
    <subcellularLocation>
        <location evidence="9">Cytoplasm</location>
    </subcellularLocation>
</comment>
<dbReference type="GO" id="GO:0005524">
    <property type="term" value="F:ATP binding"/>
    <property type="evidence" value="ECO:0007669"/>
    <property type="project" value="UniProtKB-KW"/>
</dbReference>
<dbReference type="EC" id="2.7.6.1" evidence="9"/>
<keyword evidence="2 9" id="KW-0479">Metal-binding</keyword>
<feature type="binding site" evidence="9">
    <location>
        <position position="137"/>
    </location>
    <ligand>
        <name>Mg(2+)</name>
        <dbReference type="ChEBI" id="CHEBI:18420"/>
    </ligand>
</feature>
<comment type="cofactor">
    <cofactor evidence="9">
        <name>Mg(2+)</name>
        <dbReference type="ChEBI" id="CHEBI:18420"/>
    </cofactor>
    <text evidence="9">Binds 2 Mg(2+) ions per subunit.</text>
</comment>
<evidence type="ECO:0000256" key="5">
    <source>
        <dbReference type="ARBA" id="ARBA00022777"/>
    </source>
</evidence>
<sequence length="322" mass="35457">MICYSEISQHMKVFTGRANPFLAQEICWYLDLPLGRADVGRFPNGEIRIQIEESVRGGDVFVVQPTCPPVNDHIMELLIMIDALNRASARRITAVIPFYGYAKQDRKTKGREPISAKLVANLLVTAGVDRVLTMDLHVGQIQGFFDIPVDNLVAQSLLARYFASKNLSDVVVVSPDVGGTARARNFANHLGVDLAVIDKYRPTYAEVQVMDVIGNVRGKRAILVDDLIDTAGTLVEGAQALKDRGVIEVYACATHPVFSEPALDRIKNSCLKEVVVTNTIPSNSEELSIRTNDKVRVLSVAPIFAEAIKRIYSELSVSELFS</sequence>
<evidence type="ECO:0000259" key="10">
    <source>
        <dbReference type="Pfam" id="PF13793"/>
    </source>
</evidence>
<evidence type="ECO:0000256" key="7">
    <source>
        <dbReference type="ARBA" id="ARBA00022842"/>
    </source>
</evidence>
<evidence type="ECO:0000313" key="11">
    <source>
        <dbReference type="EMBL" id="OQA55342.1"/>
    </source>
</evidence>
<dbReference type="EMBL" id="MWBQ01000163">
    <property type="protein sequence ID" value="OQA55342.1"/>
    <property type="molecule type" value="Genomic_DNA"/>
</dbReference>
<dbReference type="NCBIfam" id="NF002320">
    <property type="entry name" value="PRK01259.1"/>
    <property type="match status" value="1"/>
</dbReference>
<name>A0A1V5SN11_9BACT</name>
<dbReference type="GO" id="GO:0002189">
    <property type="term" value="C:ribose phosphate diphosphokinase complex"/>
    <property type="evidence" value="ECO:0007669"/>
    <property type="project" value="TreeGrafter"/>
</dbReference>
<dbReference type="GO" id="GO:0004749">
    <property type="term" value="F:ribose phosphate diphosphokinase activity"/>
    <property type="evidence" value="ECO:0007669"/>
    <property type="project" value="UniProtKB-UniRule"/>
</dbReference>
<dbReference type="InterPro" id="IPR005946">
    <property type="entry name" value="Rib-P_diPkinase"/>
</dbReference>
<dbReference type="FunFam" id="3.40.50.2020:FF:000014">
    <property type="entry name" value="Ribose-phosphate pyrophosphokinase 1"/>
    <property type="match status" value="1"/>
</dbReference>
<dbReference type="SUPFAM" id="SSF53271">
    <property type="entry name" value="PRTase-like"/>
    <property type="match status" value="1"/>
</dbReference>
<proteinExistence type="inferred from homology"/>
<evidence type="ECO:0000256" key="2">
    <source>
        <dbReference type="ARBA" id="ARBA00022723"/>
    </source>
</evidence>
<dbReference type="Proteomes" id="UP000485569">
    <property type="component" value="Unassembled WGS sequence"/>
</dbReference>
<keyword evidence="3 9" id="KW-0545">Nucleotide biosynthesis</keyword>
<dbReference type="InterPro" id="IPR029099">
    <property type="entry name" value="Pribosyltran_N"/>
</dbReference>
<dbReference type="InterPro" id="IPR000836">
    <property type="entry name" value="PRTase_dom"/>
</dbReference>
<evidence type="ECO:0000256" key="6">
    <source>
        <dbReference type="ARBA" id="ARBA00022840"/>
    </source>
</evidence>
<dbReference type="GO" id="GO:0006015">
    <property type="term" value="P:5-phosphoribose 1-diphosphate biosynthetic process"/>
    <property type="evidence" value="ECO:0007669"/>
    <property type="project" value="UniProtKB-UniRule"/>
</dbReference>
<keyword evidence="9" id="KW-0963">Cytoplasm</keyword>
<dbReference type="Pfam" id="PF14572">
    <property type="entry name" value="Pribosyl_synth"/>
    <property type="match status" value="1"/>
</dbReference>
<comment type="similarity">
    <text evidence="9">Belongs to the ribose-phosphate pyrophosphokinase family. Class I subfamily.</text>
</comment>
<dbReference type="Gene3D" id="3.40.50.2020">
    <property type="match status" value="2"/>
</dbReference>
<comment type="catalytic activity">
    <reaction evidence="8 9">
        <text>D-ribose 5-phosphate + ATP = 5-phospho-alpha-D-ribose 1-diphosphate + AMP + H(+)</text>
        <dbReference type="Rhea" id="RHEA:15609"/>
        <dbReference type="ChEBI" id="CHEBI:15378"/>
        <dbReference type="ChEBI" id="CHEBI:30616"/>
        <dbReference type="ChEBI" id="CHEBI:58017"/>
        <dbReference type="ChEBI" id="CHEBI:78346"/>
        <dbReference type="ChEBI" id="CHEBI:456215"/>
        <dbReference type="EC" id="2.7.6.1"/>
    </reaction>
</comment>
<feature type="binding site" evidence="9">
    <location>
        <position position="201"/>
    </location>
    <ligand>
        <name>D-ribose 5-phosphate</name>
        <dbReference type="ChEBI" id="CHEBI:78346"/>
    </ligand>
</feature>
<dbReference type="GO" id="GO:0000287">
    <property type="term" value="F:magnesium ion binding"/>
    <property type="evidence" value="ECO:0007669"/>
    <property type="project" value="UniProtKB-UniRule"/>
</dbReference>
<keyword evidence="7 9" id="KW-0460">Magnesium</keyword>
<keyword evidence="1 9" id="KW-0808">Transferase</keyword>
<keyword evidence="6 9" id="KW-0067">ATP-binding</keyword>
<feature type="domain" description="Ribose-phosphate pyrophosphokinase N-terminal" evidence="10">
    <location>
        <begin position="11"/>
        <end position="127"/>
    </location>
</feature>
<evidence type="ECO:0000256" key="9">
    <source>
        <dbReference type="HAMAP-Rule" id="MF_00583"/>
    </source>
</evidence>
<comment type="caution">
    <text evidence="9">Lacks conserved residue(s) required for the propagation of feature annotation.</text>
</comment>
<dbReference type="PANTHER" id="PTHR10210">
    <property type="entry name" value="RIBOSE-PHOSPHATE DIPHOSPHOKINASE FAMILY MEMBER"/>
    <property type="match status" value="1"/>
</dbReference>
<dbReference type="HAMAP" id="MF_00583_B">
    <property type="entry name" value="RibP_PPkinase_B"/>
    <property type="match status" value="1"/>
</dbReference>
<evidence type="ECO:0000256" key="8">
    <source>
        <dbReference type="ARBA" id="ARBA00049535"/>
    </source>
</evidence>
<feature type="binding site" evidence="9">
    <location>
        <begin position="229"/>
        <end position="233"/>
    </location>
    <ligand>
        <name>D-ribose 5-phosphate</name>
        <dbReference type="ChEBI" id="CHEBI:78346"/>
    </ligand>
</feature>
<dbReference type="SMART" id="SM01400">
    <property type="entry name" value="Pribosyltran_N"/>
    <property type="match status" value="1"/>
</dbReference>
<protein>
    <recommendedName>
        <fullName evidence="9">Ribose-phosphate pyrophosphokinase</fullName>
        <shortName evidence="9">RPPK</shortName>
        <ecNumber evidence="9">2.7.6.1</ecNumber>
    </recommendedName>
    <alternativeName>
        <fullName evidence="9">5-phospho-D-ribosyl alpha-1-diphosphate synthase</fullName>
    </alternativeName>
    <alternativeName>
        <fullName evidence="9">Phosphoribosyl diphosphate synthase</fullName>
    </alternativeName>
    <alternativeName>
        <fullName evidence="9">Phosphoribosyl pyrophosphate synthase</fullName>
        <shortName evidence="9">P-Rib-PP synthase</shortName>
        <shortName evidence="9">PRPP synthase</shortName>
        <shortName evidence="9">PRPPase</shortName>
    </alternativeName>
</protein>
<organism evidence="11">
    <name type="scientific">Candidatus Atribacter allofermentans</name>
    <dbReference type="NCBI Taxonomy" id="1852833"/>
    <lineage>
        <taxon>Bacteria</taxon>
        <taxon>Pseudomonadati</taxon>
        <taxon>Atribacterota</taxon>
        <taxon>Atribacteria</taxon>
        <taxon>Atribacterales</taxon>
        <taxon>Atribacteraceae</taxon>
        <taxon>Atribacter</taxon>
    </lineage>
</organism>
<dbReference type="GO" id="GO:0016301">
    <property type="term" value="F:kinase activity"/>
    <property type="evidence" value="ECO:0007669"/>
    <property type="project" value="UniProtKB-KW"/>
</dbReference>
<evidence type="ECO:0000256" key="4">
    <source>
        <dbReference type="ARBA" id="ARBA00022741"/>
    </source>
</evidence>
<comment type="pathway">
    <text evidence="9">Metabolic intermediate biosynthesis; 5-phospho-alpha-D-ribose 1-diphosphate biosynthesis; 5-phospho-alpha-D-ribose 1-diphosphate from D-ribose 5-phosphate (route I): step 1/1.</text>
</comment>
<dbReference type="InterPro" id="IPR037515">
    <property type="entry name" value="Rib-P_diPkinase_bac"/>
</dbReference>
<gene>
    <name evidence="9 11" type="primary">prs</name>
    <name evidence="11" type="ORF">BWY41_01675</name>
</gene>
<dbReference type="FunFam" id="3.40.50.2020:FF:000002">
    <property type="entry name" value="Ribose-phosphate pyrophosphokinase"/>
    <property type="match status" value="1"/>
</dbReference>
<dbReference type="GO" id="GO:0006164">
    <property type="term" value="P:purine nucleotide biosynthetic process"/>
    <property type="evidence" value="ECO:0007669"/>
    <property type="project" value="TreeGrafter"/>
</dbReference>